<keyword evidence="1" id="KW-0479">Metal-binding</keyword>
<dbReference type="GO" id="GO:0046872">
    <property type="term" value="F:metal ion binding"/>
    <property type="evidence" value="ECO:0007669"/>
    <property type="project" value="UniProtKB-KW"/>
</dbReference>
<feature type="region of interest" description="Disordered" evidence="4">
    <location>
        <begin position="1"/>
        <end position="24"/>
    </location>
</feature>
<dbReference type="EMBL" id="CP002543">
    <property type="protein sequence ID" value="ADY72797.1"/>
    <property type="molecule type" value="Genomic_DNA"/>
</dbReference>
<keyword evidence="2" id="KW-0408">Iron</keyword>
<dbReference type="PANTHER" id="PTHR11615">
    <property type="entry name" value="NITRATE, FORMATE, IRON DEHYDROGENASE"/>
    <property type="match status" value="1"/>
</dbReference>
<dbReference type="Pfam" id="PF13237">
    <property type="entry name" value="Fer4_10"/>
    <property type="match status" value="1"/>
</dbReference>
<dbReference type="InterPro" id="IPR004108">
    <property type="entry name" value="Fe_hydrogenase_lsu_C"/>
</dbReference>
<dbReference type="PROSITE" id="PS51379">
    <property type="entry name" value="4FE4S_FER_2"/>
    <property type="match status" value="2"/>
</dbReference>
<dbReference type="PROSITE" id="PS00198">
    <property type="entry name" value="4FE4S_FER_1"/>
    <property type="match status" value="2"/>
</dbReference>
<name>F0S0Z3_DESTD</name>
<sequence>MDNKVSRVATFPPPPDARVKGHSPLGTYRPGELKGIVRINQDKCVGCDTCKGHCPADAIKGGLGVAHSVDIMRCINCGQCLVNCPFGAIEQMSFVDEVAKKLSDPEVTVVALIAPAVRVAIAEEFGAPPGTLTVGRLHNALKKLGFKIYETNLAADQTIMEEGFEFIAKVRYWLLGERDEELKEIAHHPLPHFTSCCPGWIRYAEIYYPQLLPHISGAKSPQQMAGASAKTWAALNIWNVDPRKVYTVGIMPCTAKIFEASRPEFKSAWEFLKEKGSIPEDTPPFPDVDAVLTTRDLATLFKMKGINPLELPEKEKEEEPGEIYTGAATIFGNSGGVMEAALRTTYYVLSGKKPPNWNIYGVRGHTTGLKEMEIPIPLKSGETIRIRVAVVNGIKNHLDKIVEDVIKGTSPYHFIEVMNCPGGCINGGGQPINPMGTSWIDPLLPLRLKA</sequence>
<accession>F0S0Z3</accession>
<evidence type="ECO:0000313" key="7">
    <source>
        <dbReference type="Proteomes" id="UP000007102"/>
    </source>
</evidence>
<dbReference type="Proteomes" id="UP000007102">
    <property type="component" value="Chromosome"/>
</dbReference>
<dbReference type="eggNOG" id="COG1145">
    <property type="taxonomic scope" value="Bacteria"/>
</dbReference>
<evidence type="ECO:0000256" key="3">
    <source>
        <dbReference type="ARBA" id="ARBA00023014"/>
    </source>
</evidence>
<dbReference type="AlphaFoldDB" id="F0S0Z3"/>
<evidence type="ECO:0000313" key="6">
    <source>
        <dbReference type="EMBL" id="ADY72797.1"/>
    </source>
</evidence>
<dbReference type="eggNOG" id="COG4624">
    <property type="taxonomic scope" value="Bacteria"/>
</dbReference>
<feature type="domain" description="4Fe-4S ferredoxin-type" evidence="5">
    <location>
        <begin position="35"/>
        <end position="64"/>
    </location>
</feature>
<dbReference type="KEGG" id="dte:Dester_0139"/>
<evidence type="ECO:0000256" key="2">
    <source>
        <dbReference type="ARBA" id="ARBA00023004"/>
    </source>
</evidence>
<keyword evidence="6" id="KW-0560">Oxidoreductase</keyword>
<protein>
    <submittedName>
        <fullName evidence="6">Hydrogenase, Fe-only</fullName>
        <ecNumber evidence="6">1.12.7.2</ecNumber>
    </submittedName>
</protein>
<keyword evidence="3" id="KW-0411">Iron-sulfur</keyword>
<dbReference type="InterPro" id="IPR017900">
    <property type="entry name" value="4Fe4S_Fe_S_CS"/>
</dbReference>
<dbReference type="Gene3D" id="3.30.70.20">
    <property type="match status" value="1"/>
</dbReference>
<dbReference type="InterPro" id="IPR017896">
    <property type="entry name" value="4Fe4S_Fe-S-bd"/>
</dbReference>
<feature type="domain" description="4Fe-4S ferredoxin-type" evidence="5">
    <location>
        <begin position="65"/>
        <end position="94"/>
    </location>
</feature>
<dbReference type="GO" id="GO:0051536">
    <property type="term" value="F:iron-sulfur cluster binding"/>
    <property type="evidence" value="ECO:0007669"/>
    <property type="project" value="UniProtKB-KW"/>
</dbReference>
<dbReference type="RefSeq" id="WP_013637757.1">
    <property type="nucleotide sequence ID" value="NC_015185.1"/>
</dbReference>
<evidence type="ECO:0000259" key="5">
    <source>
        <dbReference type="PROSITE" id="PS51379"/>
    </source>
</evidence>
<dbReference type="Gene3D" id="3.40.50.1780">
    <property type="match status" value="1"/>
</dbReference>
<dbReference type="InParanoid" id="F0S0Z3"/>
<dbReference type="OrthoDB" id="9805142at2"/>
<dbReference type="InterPro" id="IPR009016">
    <property type="entry name" value="Fe_hydrogenase"/>
</dbReference>
<keyword evidence="7" id="KW-1185">Reference proteome</keyword>
<dbReference type="Gene3D" id="3.40.950.10">
    <property type="entry name" value="Fe-only Hydrogenase (Larger Subunit), Chain L, domain 3"/>
    <property type="match status" value="1"/>
</dbReference>
<dbReference type="Pfam" id="PF02906">
    <property type="entry name" value="Fe_hyd_lg_C"/>
    <property type="match status" value="1"/>
</dbReference>
<dbReference type="SUPFAM" id="SSF54862">
    <property type="entry name" value="4Fe-4S ferredoxins"/>
    <property type="match status" value="1"/>
</dbReference>
<organism evidence="6 7">
    <name type="scientific">Desulfurobacterium thermolithotrophum (strain DSM 11699 / BSA)</name>
    <dbReference type="NCBI Taxonomy" id="868864"/>
    <lineage>
        <taxon>Bacteria</taxon>
        <taxon>Pseudomonadati</taxon>
        <taxon>Aquificota</taxon>
        <taxon>Aquificia</taxon>
        <taxon>Desulfurobacteriales</taxon>
        <taxon>Desulfurobacteriaceae</taxon>
        <taxon>Desulfurobacterium</taxon>
    </lineage>
</organism>
<dbReference type="GO" id="GO:0008901">
    <property type="term" value="F:ferredoxin hydrogenase activity"/>
    <property type="evidence" value="ECO:0007669"/>
    <property type="project" value="UniProtKB-EC"/>
</dbReference>
<dbReference type="HOGENOM" id="CLU_018240_2_0_0"/>
<gene>
    <name evidence="6" type="ordered locus">Dester_0139</name>
</gene>
<dbReference type="STRING" id="868864.Dester_0139"/>
<proteinExistence type="predicted"/>
<evidence type="ECO:0000256" key="4">
    <source>
        <dbReference type="SAM" id="MobiDB-lite"/>
    </source>
</evidence>
<reference evidence="7" key="2">
    <citation type="submission" date="2011-02" db="EMBL/GenBank/DDBJ databases">
        <title>The complete genome of Desulfurobacterium thermolithotrophum DSM 11699.</title>
        <authorList>
            <consortium name="US DOE Joint Genome Institute (JGI-PGF)"/>
            <person name="Lucas S."/>
            <person name="Copeland A."/>
            <person name="Lapidus A."/>
            <person name="Bruce D."/>
            <person name="Goodwin L."/>
            <person name="Pitluck S."/>
            <person name="Kyrpides N."/>
            <person name="Mavromatis K."/>
            <person name="Pagani I."/>
            <person name="Ivanova N."/>
            <person name="Mikhailova N."/>
            <person name="Daligault H."/>
            <person name="Detter J.C."/>
            <person name="Tapia R."/>
            <person name="Han C."/>
            <person name="Land M."/>
            <person name="Hauser L."/>
            <person name="Markowitz V."/>
            <person name="Cheng J.-F."/>
            <person name="Hugenholtz P."/>
            <person name="Woyke T."/>
            <person name="Wu D."/>
            <person name="Spring S."/>
            <person name="Brambilla E."/>
            <person name="Klenk H.-P."/>
            <person name="Eisen J.A."/>
        </authorList>
    </citation>
    <scope>NUCLEOTIDE SEQUENCE [LARGE SCALE GENOMIC DNA]</scope>
    <source>
        <strain evidence="7">DSM 11699 / BSA</strain>
    </source>
</reference>
<dbReference type="SUPFAM" id="SSF53920">
    <property type="entry name" value="Fe-only hydrogenase"/>
    <property type="match status" value="1"/>
</dbReference>
<evidence type="ECO:0000256" key="1">
    <source>
        <dbReference type="ARBA" id="ARBA00022723"/>
    </source>
</evidence>
<dbReference type="InterPro" id="IPR050340">
    <property type="entry name" value="Cytosolic_Fe-S_CAF"/>
</dbReference>
<reference evidence="6 7" key="1">
    <citation type="journal article" date="2011" name="Stand. Genomic Sci.">
        <title>Complete genome sequence of the thermophilic sulfur-reducer Desulfurobacterium thermolithotrophum type strain (BSA(T)) from a deep-sea hydrothermal vent.</title>
        <authorList>
            <person name="Goker M."/>
            <person name="Daligault H."/>
            <person name="Mwirichia R."/>
            <person name="Lapidus A."/>
            <person name="Lucas S."/>
            <person name="Deshpande S."/>
            <person name="Pagani I."/>
            <person name="Tapia R."/>
            <person name="Cheng J.F."/>
            <person name="Goodwin L."/>
            <person name="Pitluck S."/>
            <person name="Liolios K."/>
            <person name="Ivanova N."/>
            <person name="Mavromatis K."/>
            <person name="Mikhailova N."/>
            <person name="Pati A."/>
            <person name="Chen A."/>
            <person name="Palaniappan K."/>
            <person name="Han C."/>
            <person name="Land M."/>
            <person name="Hauser L."/>
            <person name="Pan C."/>
            <person name="Brambilla E.M."/>
            <person name="Rohde M."/>
            <person name="Spring S."/>
            <person name="Sikorski J."/>
            <person name="Wirth R."/>
            <person name="Detter J.C."/>
            <person name="Woyke T."/>
            <person name="Bristow J."/>
            <person name="Eisen J.A."/>
            <person name="Markowitz V."/>
            <person name="Hugenholtz P."/>
            <person name="Kyrpides N.C."/>
            <person name="Klenk H.P."/>
        </authorList>
    </citation>
    <scope>NUCLEOTIDE SEQUENCE [LARGE SCALE GENOMIC DNA]</scope>
    <source>
        <strain evidence="7">DSM 11699 / BSA</strain>
    </source>
</reference>
<dbReference type="EC" id="1.12.7.2" evidence="6"/>